<accession>A0A7S8IEJ7</accession>
<reference evidence="1 2" key="1">
    <citation type="submission" date="2020-02" db="EMBL/GenBank/DDBJ databases">
        <authorList>
            <person name="Zheng R.K."/>
            <person name="Sun C.M."/>
        </authorList>
    </citation>
    <scope>NUCLEOTIDE SEQUENCE [LARGE SCALE GENOMIC DNA]</scope>
    <source>
        <strain evidence="2">rifampicinis</strain>
    </source>
</reference>
<gene>
    <name evidence="1" type="ORF">G4Y79_22975</name>
</gene>
<dbReference type="AlphaFoldDB" id="A0A7S8IEJ7"/>
<dbReference type="RefSeq" id="WP_195170583.1">
    <property type="nucleotide sequence ID" value="NZ_CP062983.1"/>
</dbReference>
<dbReference type="EMBL" id="CP062983">
    <property type="protein sequence ID" value="QPC82514.1"/>
    <property type="molecule type" value="Genomic_DNA"/>
</dbReference>
<proteinExistence type="predicted"/>
<dbReference type="Proteomes" id="UP000594468">
    <property type="component" value="Chromosome"/>
</dbReference>
<organism evidence="1 2">
    <name type="scientific">Phototrophicus methaneseepsis</name>
    <dbReference type="NCBI Taxonomy" id="2710758"/>
    <lineage>
        <taxon>Bacteria</taxon>
        <taxon>Bacillati</taxon>
        <taxon>Chloroflexota</taxon>
        <taxon>Candidatus Thermofontia</taxon>
        <taxon>Phototrophicales</taxon>
        <taxon>Phototrophicaceae</taxon>
        <taxon>Phototrophicus</taxon>
    </lineage>
</organism>
<name>A0A7S8IEJ7_9CHLR</name>
<evidence type="ECO:0000313" key="1">
    <source>
        <dbReference type="EMBL" id="QPC82514.1"/>
    </source>
</evidence>
<sequence length="111" mass="12145">MTNVQPSTERDLLASVRAAWAIHAYIEVLDAVTELACLYIEQGLTQEGADVLAFVLRQQGLPDDLHKRAVTAYEDLEASICPRVLLDAQDFASKATLWDIVEYVLAGEPGG</sequence>
<evidence type="ECO:0000313" key="2">
    <source>
        <dbReference type="Proteomes" id="UP000594468"/>
    </source>
</evidence>
<keyword evidence="2" id="KW-1185">Reference proteome</keyword>
<dbReference type="KEGG" id="pmet:G4Y79_22975"/>
<protein>
    <submittedName>
        <fullName evidence="1">Uncharacterized protein</fullName>
    </submittedName>
</protein>